<dbReference type="InterPro" id="IPR048764">
    <property type="entry name" value="PylC_N"/>
</dbReference>
<dbReference type="NCBIfam" id="NF009402">
    <property type="entry name" value="PRK12767.1-1"/>
    <property type="match status" value="1"/>
</dbReference>
<keyword evidence="3 4" id="KW-0067">ATP-binding</keyword>
<accession>A0ABT9H3V9</accession>
<sequence length="326" mass="36003">MTKILVTGAGALLGQGIIRALQRSGLNPYLISVDPSPLSAGLYWTDEYHLVPKADAPEYLDRFSEVLHRCKPDLVLVGTDVELLPLAENRARLEQECGTTILVSDPEVVHIADDKYKTFLFFRDAGFDAPESAIPENSDDLEELIQSVGFPLIVKPRVGARSFGVSTVLDRLSLDKALKGRAGLVVQKAIGSSEDEYTSSVVAFGGKALASIVMRRDLRDGNTYRAFSGEYPNLNRAIRTWGEALGPFGPANFQFRIDADGKPKVFEINARFSGATPLRAMVGFNEVEMCVRHLLFEEDIHQPSVAQRTILRHWSETLVPSREISE</sequence>
<dbReference type="InterPro" id="IPR052032">
    <property type="entry name" value="ATP-dep_AA_Ligase"/>
</dbReference>
<dbReference type="SUPFAM" id="SSF56059">
    <property type="entry name" value="Glutathione synthetase ATP-binding domain-like"/>
    <property type="match status" value="1"/>
</dbReference>
<dbReference type="Gene3D" id="3.40.50.20">
    <property type="match status" value="1"/>
</dbReference>
<evidence type="ECO:0000256" key="2">
    <source>
        <dbReference type="ARBA" id="ARBA00022741"/>
    </source>
</evidence>
<dbReference type="InterPro" id="IPR011761">
    <property type="entry name" value="ATP-grasp"/>
</dbReference>
<dbReference type="Gene3D" id="3.30.470.20">
    <property type="entry name" value="ATP-grasp fold, B domain"/>
    <property type="match status" value="1"/>
</dbReference>
<keyword evidence="7" id="KW-1185">Reference proteome</keyword>
<dbReference type="PANTHER" id="PTHR43585">
    <property type="entry name" value="FUMIPYRROLE BIOSYNTHESIS PROTEIN C"/>
    <property type="match status" value="1"/>
</dbReference>
<dbReference type="PROSITE" id="PS50975">
    <property type="entry name" value="ATP_GRASP"/>
    <property type="match status" value="1"/>
</dbReference>
<name>A0ABT9H3V9_9SPHN</name>
<dbReference type="Pfam" id="PF15632">
    <property type="entry name" value="ATPgrasp_Ter"/>
    <property type="match status" value="1"/>
</dbReference>
<evidence type="ECO:0000313" key="6">
    <source>
        <dbReference type="EMBL" id="MDP4538010.1"/>
    </source>
</evidence>
<dbReference type="Pfam" id="PF21360">
    <property type="entry name" value="PylC-like_N"/>
    <property type="match status" value="1"/>
</dbReference>
<organism evidence="6 7">
    <name type="scientific">Qipengyuania benthica</name>
    <dbReference type="NCBI Taxonomy" id="3067651"/>
    <lineage>
        <taxon>Bacteria</taxon>
        <taxon>Pseudomonadati</taxon>
        <taxon>Pseudomonadota</taxon>
        <taxon>Alphaproteobacteria</taxon>
        <taxon>Sphingomonadales</taxon>
        <taxon>Erythrobacteraceae</taxon>
        <taxon>Qipengyuania</taxon>
    </lineage>
</organism>
<dbReference type="EMBL" id="JAVAIL010000001">
    <property type="protein sequence ID" value="MDP4538010.1"/>
    <property type="molecule type" value="Genomic_DNA"/>
</dbReference>
<evidence type="ECO:0000313" key="7">
    <source>
        <dbReference type="Proteomes" id="UP001235664"/>
    </source>
</evidence>
<evidence type="ECO:0000259" key="5">
    <source>
        <dbReference type="PROSITE" id="PS50975"/>
    </source>
</evidence>
<evidence type="ECO:0000256" key="3">
    <source>
        <dbReference type="ARBA" id="ARBA00022840"/>
    </source>
</evidence>
<proteinExistence type="predicted"/>
<dbReference type="Proteomes" id="UP001235664">
    <property type="component" value="Unassembled WGS sequence"/>
</dbReference>
<dbReference type="RefSeq" id="WP_305928171.1">
    <property type="nucleotide sequence ID" value="NZ_JAVAIL010000001.1"/>
</dbReference>
<dbReference type="PANTHER" id="PTHR43585:SF2">
    <property type="entry name" value="ATP-GRASP ENZYME FSQD"/>
    <property type="match status" value="1"/>
</dbReference>
<dbReference type="Gene3D" id="3.30.1490.20">
    <property type="entry name" value="ATP-grasp fold, A domain"/>
    <property type="match status" value="1"/>
</dbReference>
<comment type="caution">
    <text evidence="6">The sequence shown here is derived from an EMBL/GenBank/DDBJ whole genome shotgun (WGS) entry which is preliminary data.</text>
</comment>
<reference evidence="6 7" key="1">
    <citation type="submission" date="2023-08" db="EMBL/GenBank/DDBJ databases">
        <title>genomic of DY56.</title>
        <authorList>
            <person name="Wang Y."/>
        </authorList>
    </citation>
    <scope>NUCLEOTIDE SEQUENCE [LARGE SCALE GENOMIC DNA]</scope>
    <source>
        <strain evidence="6 7">DY56-A-20</strain>
    </source>
</reference>
<evidence type="ECO:0000256" key="1">
    <source>
        <dbReference type="ARBA" id="ARBA00022598"/>
    </source>
</evidence>
<feature type="domain" description="ATP-grasp" evidence="5">
    <location>
        <begin position="119"/>
        <end position="295"/>
    </location>
</feature>
<gene>
    <name evidence="6" type="ORF">Q9K01_00020</name>
</gene>
<protein>
    <submittedName>
        <fullName evidence="6">ATP-grasp domain-containing protein</fullName>
    </submittedName>
</protein>
<evidence type="ECO:0000256" key="4">
    <source>
        <dbReference type="PROSITE-ProRule" id="PRU00409"/>
    </source>
</evidence>
<keyword evidence="2 4" id="KW-0547">Nucleotide-binding</keyword>
<keyword evidence="1" id="KW-0436">Ligase</keyword>
<dbReference type="InterPro" id="IPR013815">
    <property type="entry name" value="ATP_grasp_subdomain_1"/>
</dbReference>